<dbReference type="AlphaFoldDB" id="A0A8T3BYS5"/>
<keyword evidence="3" id="KW-1185">Reference proteome</keyword>
<feature type="domain" description="DUF4283" evidence="1">
    <location>
        <begin position="64"/>
        <end position="139"/>
    </location>
</feature>
<dbReference type="InterPro" id="IPR040256">
    <property type="entry name" value="At4g02000-like"/>
</dbReference>
<comment type="caution">
    <text evidence="2">The sequence shown here is derived from an EMBL/GenBank/DDBJ whole genome shotgun (WGS) entry which is preliminary data.</text>
</comment>
<name>A0A8T3BYS5_DENNO</name>
<dbReference type="PANTHER" id="PTHR31286">
    <property type="entry name" value="GLYCINE-RICH CELL WALL STRUCTURAL PROTEIN 1.8-LIKE"/>
    <property type="match status" value="1"/>
</dbReference>
<reference evidence="2" key="1">
    <citation type="journal article" date="2022" name="Front. Genet.">
        <title>Chromosome-Scale Assembly of the Dendrobium nobile Genome Provides Insights Into the Molecular Mechanism of the Biosynthesis of the Medicinal Active Ingredient of Dendrobium.</title>
        <authorList>
            <person name="Xu Q."/>
            <person name="Niu S.-C."/>
            <person name="Li K.-L."/>
            <person name="Zheng P.-J."/>
            <person name="Zhang X.-J."/>
            <person name="Jia Y."/>
            <person name="Liu Y."/>
            <person name="Niu Y.-X."/>
            <person name="Yu L.-H."/>
            <person name="Chen D.-F."/>
            <person name="Zhang G.-Q."/>
        </authorList>
    </citation>
    <scope>NUCLEOTIDE SEQUENCE</scope>
    <source>
        <tissue evidence="2">Leaf</tissue>
    </source>
</reference>
<proteinExistence type="predicted"/>
<gene>
    <name evidence="2" type="ORF">KFK09_003873</name>
</gene>
<accession>A0A8T3BYS5</accession>
<evidence type="ECO:0000313" key="2">
    <source>
        <dbReference type="EMBL" id="KAI0524502.1"/>
    </source>
</evidence>
<dbReference type="EMBL" id="JAGYWB010000004">
    <property type="protein sequence ID" value="KAI0524502.1"/>
    <property type="molecule type" value="Genomic_DNA"/>
</dbReference>
<evidence type="ECO:0000259" key="1">
    <source>
        <dbReference type="Pfam" id="PF14111"/>
    </source>
</evidence>
<sequence length="265" mass="30249">MTLSSTCSASSTFERKTHSFKEVLAGASSSNLKLQFVHSTFKGCPALLFEDSVVDHLAAPYALTLIGKFMLRRPNLDVIRKFFVNLKLSSSFHMGLLDQRHIAIQLANDLDYSQIFARRSYYIQACQMHLLKWTPNFDVREESPLAPVWISFSNLHLHFFNHQILFGLASIFGHPLQTDKATALVSRPSVARVLVEMDVSKKHPIKIWIGSEVKRYFQKVDFENLPIFCSFYKMQGHAVNQCFRKNPHFLPDENPLQQSSDAAPT</sequence>
<dbReference type="Pfam" id="PF14111">
    <property type="entry name" value="DUF4283"/>
    <property type="match status" value="1"/>
</dbReference>
<dbReference type="Proteomes" id="UP000829196">
    <property type="component" value="Unassembled WGS sequence"/>
</dbReference>
<evidence type="ECO:0000313" key="3">
    <source>
        <dbReference type="Proteomes" id="UP000829196"/>
    </source>
</evidence>
<dbReference type="OrthoDB" id="1002340at2759"/>
<dbReference type="InterPro" id="IPR025558">
    <property type="entry name" value="DUF4283"/>
</dbReference>
<protein>
    <recommendedName>
        <fullName evidence="1">DUF4283 domain-containing protein</fullName>
    </recommendedName>
</protein>
<organism evidence="2 3">
    <name type="scientific">Dendrobium nobile</name>
    <name type="common">Orchid</name>
    <dbReference type="NCBI Taxonomy" id="94219"/>
    <lineage>
        <taxon>Eukaryota</taxon>
        <taxon>Viridiplantae</taxon>
        <taxon>Streptophyta</taxon>
        <taxon>Embryophyta</taxon>
        <taxon>Tracheophyta</taxon>
        <taxon>Spermatophyta</taxon>
        <taxon>Magnoliopsida</taxon>
        <taxon>Liliopsida</taxon>
        <taxon>Asparagales</taxon>
        <taxon>Orchidaceae</taxon>
        <taxon>Epidendroideae</taxon>
        <taxon>Malaxideae</taxon>
        <taxon>Dendrobiinae</taxon>
        <taxon>Dendrobium</taxon>
    </lineage>
</organism>
<dbReference type="PANTHER" id="PTHR31286:SF180">
    <property type="entry name" value="OS10G0362600 PROTEIN"/>
    <property type="match status" value="1"/>
</dbReference>